<evidence type="ECO:0000313" key="12">
    <source>
        <dbReference type="EMBL" id="CAB4753056.1"/>
    </source>
</evidence>
<protein>
    <submittedName>
        <fullName evidence="11">Unannotated protein</fullName>
    </submittedName>
</protein>
<dbReference type="GO" id="GO:0022857">
    <property type="term" value="F:transmembrane transporter activity"/>
    <property type="evidence" value="ECO:0007669"/>
    <property type="project" value="InterPro"/>
</dbReference>
<evidence type="ECO:0000256" key="6">
    <source>
        <dbReference type="ARBA" id="ARBA00022970"/>
    </source>
</evidence>
<feature type="transmembrane region" description="Helical" evidence="9">
    <location>
        <begin position="73"/>
        <end position="93"/>
    </location>
</feature>
<dbReference type="EMBL" id="CAEZYY010000012">
    <property type="protein sequence ID" value="CAB4753056.1"/>
    <property type="molecule type" value="Genomic_DNA"/>
</dbReference>
<feature type="domain" description="ABC transmembrane type-1" evidence="10">
    <location>
        <begin position="69"/>
        <end position="262"/>
    </location>
</feature>
<dbReference type="SUPFAM" id="SSF161098">
    <property type="entry name" value="MetI-like"/>
    <property type="match status" value="1"/>
</dbReference>
<feature type="transmembrane region" description="Helical" evidence="9">
    <location>
        <begin position="238"/>
        <end position="258"/>
    </location>
</feature>
<feature type="transmembrane region" description="Helical" evidence="9">
    <location>
        <begin position="114"/>
        <end position="131"/>
    </location>
</feature>
<proteinExistence type="inferred from homology"/>
<organism evidence="11">
    <name type="scientific">freshwater metagenome</name>
    <dbReference type="NCBI Taxonomy" id="449393"/>
    <lineage>
        <taxon>unclassified sequences</taxon>
        <taxon>metagenomes</taxon>
        <taxon>ecological metagenomes</taxon>
    </lineage>
</organism>
<dbReference type="AlphaFoldDB" id="A0A6J6QSC3"/>
<evidence type="ECO:0000256" key="7">
    <source>
        <dbReference type="ARBA" id="ARBA00022989"/>
    </source>
</evidence>
<evidence type="ECO:0000256" key="4">
    <source>
        <dbReference type="ARBA" id="ARBA00022475"/>
    </source>
</evidence>
<feature type="transmembrane region" description="Helical" evidence="9">
    <location>
        <begin position="143"/>
        <end position="163"/>
    </location>
</feature>
<dbReference type="PANTHER" id="PTHR30614">
    <property type="entry name" value="MEMBRANE COMPONENT OF AMINO ACID ABC TRANSPORTER"/>
    <property type="match status" value="1"/>
</dbReference>
<dbReference type="Gene3D" id="1.10.3720.10">
    <property type="entry name" value="MetI-like"/>
    <property type="match status" value="1"/>
</dbReference>
<dbReference type="InterPro" id="IPR043429">
    <property type="entry name" value="ArtM/GltK/GlnP/TcyL/YhdX-like"/>
</dbReference>
<evidence type="ECO:0000313" key="11">
    <source>
        <dbReference type="EMBL" id="CAB4710244.1"/>
    </source>
</evidence>
<dbReference type="InterPro" id="IPR000515">
    <property type="entry name" value="MetI-like"/>
</dbReference>
<evidence type="ECO:0000256" key="1">
    <source>
        <dbReference type="ARBA" id="ARBA00004651"/>
    </source>
</evidence>
<dbReference type="CDD" id="cd06261">
    <property type="entry name" value="TM_PBP2"/>
    <property type="match status" value="1"/>
</dbReference>
<comment type="subcellular location">
    <subcellularLocation>
        <location evidence="1">Cell membrane</location>
        <topology evidence="1">Multi-pass membrane protein</topology>
    </subcellularLocation>
</comment>
<evidence type="ECO:0000256" key="2">
    <source>
        <dbReference type="ARBA" id="ARBA00010072"/>
    </source>
</evidence>
<evidence type="ECO:0000256" key="5">
    <source>
        <dbReference type="ARBA" id="ARBA00022692"/>
    </source>
</evidence>
<dbReference type="GO" id="GO:0043190">
    <property type="term" value="C:ATP-binding cassette (ABC) transporter complex"/>
    <property type="evidence" value="ECO:0007669"/>
    <property type="project" value="InterPro"/>
</dbReference>
<dbReference type="PANTHER" id="PTHR30614:SF20">
    <property type="entry name" value="GLUTAMINE TRANSPORT SYSTEM PERMEASE PROTEIN GLNP"/>
    <property type="match status" value="1"/>
</dbReference>
<dbReference type="NCBIfam" id="TIGR01726">
    <property type="entry name" value="HEQRo_perm_3TM"/>
    <property type="match status" value="1"/>
</dbReference>
<name>A0A6J6QSC3_9ZZZZ</name>
<keyword evidence="8 9" id="KW-0472">Membrane</keyword>
<dbReference type="EMBL" id="CAEZXX010000067">
    <property type="protein sequence ID" value="CAB4710244.1"/>
    <property type="molecule type" value="Genomic_DNA"/>
</dbReference>
<evidence type="ECO:0000256" key="9">
    <source>
        <dbReference type="SAM" id="Phobius"/>
    </source>
</evidence>
<evidence type="ECO:0000256" key="3">
    <source>
        <dbReference type="ARBA" id="ARBA00022448"/>
    </source>
</evidence>
<evidence type="ECO:0000313" key="14">
    <source>
        <dbReference type="EMBL" id="CAB5056738.1"/>
    </source>
</evidence>
<reference evidence="11" key="1">
    <citation type="submission" date="2020-05" db="EMBL/GenBank/DDBJ databases">
        <authorList>
            <person name="Chiriac C."/>
            <person name="Salcher M."/>
            <person name="Ghai R."/>
            <person name="Kavagutti S V."/>
        </authorList>
    </citation>
    <scope>NUCLEOTIDE SEQUENCE</scope>
</reference>
<gene>
    <name evidence="11" type="ORF">UFOPK2602_01112</name>
    <name evidence="12" type="ORF">UFOPK2806_01131</name>
    <name evidence="13" type="ORF">UFOPK3417_01226</name>
    <name evidence="14" type="ORF">UFOPK4306_00603</name>
</gene>
<accession>A0A6J6QSC3</accession>
<dbReference type="PROSITE" id="PS50928">
    <property type="entry name" value="ABC_TM1"/>
    <property type="match status" value="1"/>
</dbReference>
<dbReference type="EMBL" id="CAFBQP010000017">
    <property type="protein sequence ID" value="CAB5056738.1"/>
    <property type="molecule type" value="Genomic_DNA"/>
</dbReference>
<comment type="similarity">
    <text evidence="2">Belongs to the binding-protein-dependent transport system permease family. HisMQ subfamily.</text>
</comment>
<feature type="transmembrane region" description="Helical" evidence="9">
    <location>
        <begin position="21"/>
        <end position="42"/>
    </location>
</feature>
<dbReference type="EMBL" id="CAFBLR010000119">
    <property type="protein sequence ID" value="CAB4879468.1"/>
    <property type="molecule type" value="Genomic_DNA"/>
</dbReference>
<evidence type="ECO:0000259" key="10">
    <source>
        <dbReference type="PROSITE" id="PS50928"/>
    </source>
</evidence>
<keyword evidence="3" id="KW-0813">Transport</keyword>
<keyword evidence="5 9" id="KW-0812">Transmembrane</keyword>
<dbReference type="Pfam" id="PF00528">
    <property type="entry name" value="BPD_transp_1"/>
    <property type="match status" value="1"/>
</dbReference>
<dbReference type="GO" id="GO:0006865">
    <property type="term" value="P:amino acid transport"/>
    <property type="evidence" value="ECO:0007669"/>
    <property type="project" value="UniProtKB-KW"/>
</dbReference>
<dbReference type="InterPro" id="IPR035906">
    <property type="entry name" value="MetI-like_sf"/>
</dbReference>
<evidence type="ECO:0000313" key="13">
    <source>
        <dbReference type="EMBL" id="CAB4879468.1"/>
    </source>
</evidence>
<keyword evidence="6" id="KW-0029">Amino-acid transport</keyword>
<sequence>MNPSGISRRQQFEKHQRRRSTVIATVSTVGAIALLVLLVPMIPGWDRVRASFLDGNTFRETFPKLPGRFWYDIQIFLICTPCILALGLLIAFARNVRSPALYPLRLFATLYTDVMRGVPMILWITIIGFGVPGLIQNRTWGKAVVWAGVALVVAYSAYVAEVFRAGIESVHESQRAAARSLGLSSRQTMVHIVLPQAVRRVVPALMNDMVSLQKDVALVSIVGPIEVLRQAGIAKAKFYNFTPYIGAAILFLCVSIPLTRLTDHLLARERRRMQGTAVR</sequence>
<keyword evidence="4" id="KW-1003">Cell membrane</keyword>
<evidence type="ECO:0000256" key="8">
    <source>
        <dbReference type="ARBA" id="ARBA00023136"/>
    </source>
</evidence>
<keyword evidence="7 9" id="KW-1133">Transmembrane helix</keyword>
<dbReference type="InterPro" id="IPR010065">
    <property type="entry name" value="AA_ABC_transptr_permease_3TM"/>
</dbReference>